<feature type="region of interest" description="Disordered" evidence="1">
    <location>
        <begin position="90"/>
        <end position="122"/>
    </location>
</feature>
<feature type="compositionally biased region" description="Basic and acidic residues" evidence="1">
    <location>
        <begin position="154"/>
        <end position="164"/>
    </location>
</feature>
<keyword evidence="3" id="KW-1185">Reference proteome</keyword>
<dbReference type="OrthoDB" id="9634157at2759"/>
<comment type="caution">
    <text evidence="2">The sequence shown here is derived from an EMBL/GenBank/DDBJ whole genome shotgun (WGS) entry which is preliminary data.</text>
</comment>
<organism evidence="2 3">
    <name type="scientific">Cervus elaphus hippelaphus</name>
    <name type="common">European red deer</name>
    <dbReference type="NCBI Taxonomy" id="46360"/>
    <lineage>
        <taxon>Eukaryota</taxon>
        <taxon>Metazoa</taxon>
        <taxon>Chordata</taxon>
        <taxon>Craniata</taxon>
        <taxon>Vertebrata</taxon>
        <taxon>Euteleostomi</taxon>
        <taxon>Mammalia</taxon>
        <taxon>Eutheria</taxon>
        <taxon>Laurasiatheria</taxon>
        <taxon>Artiodactyla</taxon>
        <taxon>Ruminantia</taxon>
        <taxon>Pecora</taxon>
        <taxon>Cervidae</taxon>
        <taxon>Cervinae</taxon>
        <taxon>Cervus</taxon>
    </lineage>
</organism>
<feature type="region of interest" description="Disordered" evidence="1">
    <location>
        <begin position="1"/>
        <end position="28"/>
    </location>
</feature>
<sequence>MEPDPGSVGQSLLSPGSEPAKAAALRPPGELAEEQWLLQELHLALDQALRRPPVLGGDQAPSSTLPDEAAFAEYRAPCNTGRTCPQAPGMFLPPVMMPKRKIDSTQRAKRRSPRDEVVSSPAPAKVEIRVEAKNRWQERKTEKLRARRTQPLTKQERKEAKSDSNHMPGFSSPCLPSCTIQGNMFSNYFVNAKLHIQTQPKYAT</sequence>
<dbReference type="AlphaFoldDB" id="A0A212CCP4"/>
<accession>A0A212CCP4</accession>
<reference evidence="2 3" key="1">
    <citation type="journal article" date="2018" name="Mol. Genet. Genomics">
        <title>The red deer Cervus elaphus genome CerEla1.0: sequencing, annotating, genes, and chromosomes.</title>
        <authorList>
            <person name="Bana N.A."/>
            <person name="Nyiri A."/>
            <person name="Nagy J."/>
            <person name="Frank K."/>
            <person name="Nagy T."/>
            <person name="Steger V."/>
            <person name="Schiller M."/>
            <person name="Lakatos P."/>
            <person name="Sugar L."/>
            <person name="Horn P."/>
            <person name="Barta E."/>
            <person name="Orosz L."/>
        </authorList>
    </citation>
    <scope>NUCLEOTIDE SEQUENCE [LARGE SCALE GENOMIC DNA]</scope>
    <source>
        <strain evidence="2">Hungarian</strain>
    </source>
</reference>
<protein>
    <submittedName>
        <fullName evidence="2">Uncharacterized protein</fullName>
    </submittedName>
</protein>
<name>A0A212CCP4_CEREH</name>
<dbReference type="Proteomes" id="UP000242450">
    <property type="component" value="Chromosome 22"/>
</dbReference>
<evidence type="ECO:0000256" key="1">
    <source>
        <dbReference type="SAM" id="MobiDB-lite"/>
    </source>
</evidence>
<evidence type="ECO:0000313" key="3">
    <source>
        <dbReference type="Proteomes" id="UP000242450"/>
    </source>
</evidence>
<proteinExistence type="predicted"/>
<feature type="region of interest" description="Disordered" evidence="1">
    <location>
        <begin position="136"/>
        <end position="170"/>
    </location>
</feature>
<gene>
    <name evidence="2" type="ORF">Celaphus_00013974</name>
</gene>
<evidence type="ECO:0000313" key="2">
    <source>
        <dbReference type="EMBL" id="OWK03702.1"/>
    </source>
</evidence>
<dbReference type="EMBL" id="MKHE01000022">
    <property type="protein sequence ID" value="OWK03702.1"/>
    <property type="molecule type" value="Genomic_DNA"/>
</dbReference>